<comment type="similarity">
    <text evidence="1">Belongs to the SIP oxidoreductase family.</text>
</comment>
<dbReference type="GeneID" id="84654486"/>
<dbReference type="PANTHER" id="PTHR30157">
    <property type="entry name" value="FERRIC REDUCTASE, NADPH-DEPENDENT"/>
    <property type="match status" value="1"/>
</dbReference>
<organism evidence="3 4">
    <name type="scientific">Psychrobacter communis</name>
    <dbReference type="NCBI Taxonomy" id="2762238"/>
    <lineage>
        <taxon>Bacteria</taxon>
        <taxon>Pseudomonadati</taxon>
        <taxon>Pseudomonadota</taxon>
        <taxon>Gammaproteobacteria</taxon>
        <taxon>Moraxellales</taxon>
        <taxon>Moraxellaceae</taxon>
        <taxon>Psychrobacter</taxon>
    </lineage>
</organism>
<dbReference type="Pfam" id="PF04954">
    <property type="entry name" value="SIP"/>
    <property type="match status" value="1"/>
</dbReference>
<reference evidence="3 4" key="1">
    <citation type="submission" date="2020-08" db="EMBL/GenBank/DDBJ databases">
        <title>A Genomic Blueprint of the Chicken Gut Microbiome.</title>
        <authorList>
            <person name="Gilroy R."/>
            <person name="Ravi A."/>
            <person name="Getino M."/>
            <person name="Pursley I."/>
            <person name="Horton D.L."/>
            <person name="Alikhan N.-F."/>
            <person name="Baker D."/>
            <person name="Gharbi K."/>
            <person name="Hall N."/>
            <person name="Watson M."/>
            <person name="Adriaenssens E.M."/>
            <person name="Foster-Nyarko E."/>
            <person name="Jarju S."/>
            <person name="Secka A."/>
            <person name="Antonio M."/>
            <person name="Oren A."/>
            <person name="Chaudhuri R."/>
            <person name="La Ragione R.M."/>
            <person name="Hildebrand F."/>
            <person name="Pallen M.J."/>
        </authorList>
    </citation>
    <scope>NUCLEOTIDE SEQUENCE [LARGE SCALE GENOMIC DNA]</scope>
    <source>
        <strain evidence="3 4">Sa4CVA2</strain>
    </source>
</reference>
<accession>A0ABR8RKJ7</accession>
<dbReference type="PANTHER" id="PTHR30157:SF0">
    <property type="entry name" value="NADPH-DEPENDENT FERRIC-CHELATE REDUCTASE"/>
    <property type="match status" value="1"/>
</dbReference>
<dbReference type="InterPro" id="IPR017927">
    <property type="entry name" value="FAD-bd_FR_type"/>
</dbReference>
<evidence type="ECO:0000259" key="2">
    <source>
        <dbReference type="PROSITE" id="PS51384"/>
    </source>
</evidence>
<evidence type="ECO:0000313" key="3">
    <source>
        <dbReference type="EMBL" id="MBD7948334.1"/>
    </source>
</evidence>
<gene>
    <name evidence="3" type="ORF">H9653_09975</name>
</gene>
<dbReference type="RefSeq" id="WP_102076457.1">
    <property type="nucleotide sequence ID" value="NZ_JACSQR010000031.1"/>
</dbReference>
<dbReference type="InterPro" id="IPR039261">
    <property type="entry name" value="FNR_nucleotide-bd"/>
</dbReference>
<sequence>MAKPAPRTLNVVRTKYITPQMYRVTLGGTGLLDFPKDQESAYIKLIFPQDHGARPLMRTYTISGQREDEIDVDFALHDAEGPASMWARNAQVGEQILVGGPGPKKLINNEADWFLLVGDMTALPAISVNLAQLPADACGYAVLEVTSEADKQLLKKPDNVDIHWVINSHPNTESSPLLERVKTLTWLAGQPAVWAACEFHSMRALRHHFKTYFSIPKTHLYISSYWKVDSTEDQHKVEKQKDAKNLGAV</sequence>
<comment type="caution">
    <text evidence="3">The sequence shown here is derived from an EMBL/GenBank/DDBJ whole genome shotgun (WGS) entry which is preliminary data.</text>
</comment>
<proteinExistence type="inferred from homology"/>
<dbReference type="Proteomes" id="UP000606724">
    <property type="component" value="Unassembled WGS sequence"/>
</dbReference>
<name>A0ABR8RKJ7_9GAMM</name>
<dbReference type="Gene3D" id="3.40.50.80">
    <property type="entry name" value="Nucleotide-binding domain of ferredoxin-NADP reductase (FNR) module"/>
    <property type="match status" value="1"/>
</dbReference>
<dbReference type="EMBL" id="JACSQR010000031">
    <property type="protein sequence ID" value="MBD7948334.1"/>
    <property type="molecule type" value="Genomic_DNA"/>
</dbReference>
<protein>
    <submittedName>
        <fullName evidence="3">Siderophore-interacting protein</fullName>
    </submittedName>
</protein>
<dbReference type="InterPro" id="IPR007037">
    <property type="entry name" value="SIP_rossman_dom"/>
</dbReference>
<keyword evidence="4" id="KW-1185">Reference proteome</keyword>
<evidence type="ECO:0000256" key="1">
    <source>
        <dbReference type="ARBA" id="ARBA00035644"/>
    </source>
</evidence>
<dbReference type="PROSITE" id="PS51384">
    <property type="entry name" value="FAD_FR"/>
    <property type="match status" value="1"/>
</dbReference>
<dbReference type="SUPFAM" id="SSF63380">
    <property type="entry name" value="Riboflavin synthase domain-like"/>
    <property type="match status" value="1"/>
</dbReference>
<dbReference type="Pfam" id="PF08021">
    <property type="entry name" value="FAD_binding_9"/>
    <property type="match status" value="1"/>
</dbReference>
<dbReference type="CDD" id="cd06193">
    <property type="entry name" value="siderophore_interacting"/>
    <property type="match status" value="1"/>
</dbReference>
<dbReference type="InterPro" id="IPR039374">
    <property type="entry name" value="SIP_fam"/>
</dbReference>
<dbReference type="InterPro" id="IPR017938">
    <property type="entry name" value="Riboflavin_synthase-like_b-brl"/>
</dbReference>
<dbReference type="InterPro" id="IPR013113">
    <property type="entry name" value="SIP_FAD-bd"/>
</dbReference>
<dbReference type="Gene3D" id="2.40.30.10">
    <property type="entry name" value="Translation factors"/>
    <property type="match status" value="1"/>
</dbReference>
<evidence type="ECO:0000313" key="4">
    <source>
        <dbReference type="Proteomes" id="UP000606724"/>
    </source>
</evidence>
<feature type="domain" description="FAD-binding FR-type" evidence="2">
    <location>
        <begin position="4"/>
        <end position="108"/>
    </location>
</feature>